<dbReference type="Gene3D" id="3.10.105.10">
    <property type="entry name" value="Dipeptide-binding Protein, Domain 3"/>
    <property type="match status" value="1"/>
</dbReference>
<accession>A0ABZ1BRC8</accession>
<evidence type="ECO:0000313" key="6">
    <source>
        <dbReference type="Proteomes" id="UP001333102"/>
    </source>
</evidence>
<dbReference type="Gene3D" id="3.40.190.10">
    <property type="entry name" value="Periplasmic binding protein-like II"/>
    <property type="match status" value="1"/>
</dbReference>
<evidence type="ECO:0000313" key="5">
    <source>
        <dbReference type="EMBL" id="WRP15065.1"/>
    </source>
</evidence>
<dbReference type="InterPro" id="IPR000914">
    <property type="entry name" value="SBP_5_dom"/>
</dbReference>
<keyword evidence="6" id="KW-1185">Reference proteome</keyword>
<dbReference type="InterPro" id="IPR030678">
    <property type="entry name" value="Peptide/Ni-bd"/>
</dbReference>
<gene>
    <name evidence="5" type="ORF">VLY81_02490</name>
</gene>
<dbReference type="RefSeq" id="WP_324669454.1">
    <property type="nucleotide sequence ID" value="NZ_CP141614.1"/>
</dbReference>
<feature type="domain" description="Solute-binding protein family 5" evidence="4">
    <location>
        <begin position="112"/>
        <end position="456"/>
    </location>
</feature>
<comment type="similarity">
    <text evidence="1">Belongs to the bacterial solute-binding protein 5 family.</text>
</comment>
<dbReference type="InterPro" id="IPR039424">
    <property type="entry name" value="SBP_5"/>
</dbReference>
<organism evidence="5 6">
    <name type="scientific">Geochorda subterranea</name>
    <dbReference type="NCBI Taxonomy" id="3109564"/>
    <lineage>
        <taxon>Bacteria</taxon>
        <taxon>Bacillati</taxon>
        <taxon>Bacillota</taxon>
        <taxon>Limnochordia</taxon>
        <taxon>Limnochordales</taxon>
        <taxon>Geochordaceae</taxon>
        <taxon>Geochorda</taxon>
    </lineage>
</organism>
<evidence type="ECO:0000256" key="2">
    <source>
        <dbReference type="ARBA" id="ARBA00022448"/>
    </source>
</evidence>
<dbReference type="Pfam" id="PF00496">
    <property type="entry name" value="SBP_bac_5"/>
    <property type="match status" value="1"/>
</dbReference>
<sequence>MRRGLRHPGRIRHDPLEASGSREVARMHLGRRGLWVAMAGLVVAGCLGRAGGAASGSPEAVPPEPVHGGRLVRVLSTGPDSLDPAKAVASETDRILANLYDGLLGADEQGRLVPRLAERYEVSADGLTYTFFLRRGVRFHNGREMTSDDVRFTFERLLDPATRYKRAADWQAVQAVQTPDPYTVVVRLSRPYAPFLAALADPSASIVPREAVETLATRPVGTGPFRFVEWVQESHVRLRRFDGYWDAPRPYLDEVIFRFIPDPAAALAAFLAGDADVVDISPDRVALLQAPGARPSRVVSGPANVVQILALNQARSPWDQLPVRRAVAHAIDRRELISVISEGRAKPLYSGLTPENAYFVPLDDPYPHDPAEARRLLSEAGYPDGVRATLVVPSVYEFHVQTAQLIQQQLARVGIRLEIQLVDWARWLAEVYAGEQYDATIIGFTGKLDPHPELSRYHSSYARNFVNFADPDYDRVIDEAVRTADPQRRRELYAEAQRILADRLAAIFLVDPTLTLAVAADVHGWAIYPHYIDDLRTVYRASGR</sequence>
<evidence type="ECO:0000259" key="4">
    <source>
        <dbReference type="Pfam" id="PF00496"/>
    </source>
</evidence>
<dbReference type="PIRSF" id="PIRSF002741">
    <property type="entry name" value="MppA"/>
    <property type="match status" value="1"/>
</dbReference>
<protein>
    <submittedName>
        <fullName evidence="5">ABC transporter substrate-binding protein</fullName>
    </submittedName>
</protein>
<proteinExistence type="inferred from homology"/>
<evidence type="ECO:0000256" key="3">
    <source>
        <dbReference type="ARBA" id="ARBA00022729"/>
    </source>
</evidence>
<dbReference type="PANTHER" id="PTHR30290:SF9">
    <property type="entry name" value="OLIGOPEPTIDE-BINDING PROTEIN APPA"/>
    <property type="match status" value="1"/>
</dbReference>
<dbReference type="PANTHER" id="PTHR30290">
    <property type="entry name" value="PERIPLASMIC BINDING COMPONENT OF ABC TRANSPORTER"/>
    <property type="match status" value="1"/>
</dbReference>
<name>A0ABZ1BRC8_9FIRM</name>
<dbReference type="Proteomes" id="UP001333102">
    <property type="component" value="Chromosome"/>
</dbReference>
<keyword evidence="3" id="KW-0732">Signal</keyword>
<dbReference type="EMBL" id="CP141614">
    <property type="protein sequence ID" value="WRP15065.1"/>
    <property type="molecule type" value="Genomic_DNA"/>
</dbReference>
<evidence type="ECO:0000256" key="1">
    <source>
        <dbReference type="ARBA" id="ARBA00005695"/>
    </source>
</evidence>
<reference evidence="6" key="1">
    <citation type="submission" date="2023-12" db="EMBL/GenBank/DDBJ databases">
        <title>Novel isolates from deep terrestrial aquifers shed light on the physiology and ecology of the class Limnochordia.</title>
        <authorList>
            <person name="Karnachuk O.V."/>
            <person name="Lukina A.P."/>
            <person name="Avakyan M.R."/>
            <person name="Kadnikov V."/>
            <person name="Begmatov S."/>
            <person name="Beletsky A.V."/>
            <person name="Mardanov A.V."/>
            <person name="Ravin N.V."/>
        </authorList>
    </citation>
    <scope>NUCLEOTIDE SEQUENCE [LARGE SCALE GENOMIC DNA]</scope>
    <source>
        <strain evidence="6">LN</strain>
    </source>
</reference>
<keyword evidence="2" id="KW-0813">Transport</keyword>
<dbReference type="SUPFAM" id="SSF53850">
    <property type="entry name" value="Periplasmic binding protein-like II"/>
    <property type="match status" value="1"/>
</dbReference>